<gene>
    <name evidence="2" type="ORF">EFL95_12355</name>
</gene>
<protein>
    <submittedName>
        <fullName evidence="2">FAD-dependent oxidoreductase</fullName>
    </submittedName>
</protein>
<dbReference type="Gene3D" id="3.50.50.60">
    <property type="entry name" value="FAD/NAD(P)-binding domain"/>
    <property type="match status" value="2"/>
</dbReference>
<evidence type="ECO:0000259" key="1">
    <source>
        <dbReference type="Pfam" id="PF01593"/>
    </source>
</evidence>
<dbReference type="InterPro" id="IPR002937">
    <property type="entry name" value="Amino_oxidase"/>
</dbReference>
<accession>A0A3N0DVU3</accession>
<comment type="caution">
    <text evidence="2">The sequence shown here is derived from an EMBL/GenBank/DDBJ whole genome shotgun (WGS) entry which is preliminary data.</text>
</comment>
<dbReference type="Proteomes" id="UP000277094">
    <property type="component" value="Unassembled WGS sequence"/>
</dbReference>
<sequence length="438" mass="47001">MARVVVVGGGFGGLASAARLAKLGHEVTLLEARSELGGALGFVEQDGCRWDTGPTSTLLPAVIRDFFRKSGRPAEKEIDLVPAEPARQHRFEDGTVLDLPGGSRAAQLEAVEEALGKGAGARWVSYVDDFGEVWEALRKDYFERVWSAEHASKETHQLLESRLSLHKLVDKEFKDARLRTLALHPARLEGHEPRNVPAWVGVWAYVEQNFGAWTIPGGMGQLVDVLASRLQTRGVTALTDTTARDLIVEGGAVRGVRTESGEFAADAVVVAIDPRRLPSLAPLVERTMPCIPPVISHVGITGEVPELPHEVVLHGHEKRDPTLVVRTGGTAPEGMHAWTILGRGPLAEDLVTALARRGIKVHKQVETRIDRSPRELVSDWNGSPYGVLWQGRGTVRNRIGTVAPISGVYLAGAHTTPGAGLPSVGLSAALVAQAIGPA</sequence>
<name>A0A3N0DVU3_9ACTN</name>
<dbReference type="InterPro" id="IPR036188">
    <property type="entry name" value="FAD/NAD-bd_sf"/>
</dbReference>
<dbReference type="PANTHER" id="PTHR43734:SF1">
    <property type="entry name" value="PHYTOENE DESATURASE"/>
    <property type="match status" value="1"/>
</dbReference>
<dbReference type="GO" id="GO:0016491">
    <property type="term" value="F:oxidoreductase activity"/>
    <property type="evidence" value="ECO:0007669"/>
    <property type="project" value="InterPro"/>
</dbReference>
<feature type="domain" description="Amine oxidase" evidence="1">
    <location>
        <begin position="12"/>
        <end position="435"/>
    </location>
</feature>
<reference evidence="2 3" key="1">
    <citation type="submission" date="2018-11" db="EMBL/GenBank/DDBJ databases">
        <authorList>
            <person name="Li F."/>
        </authorList>
    </citation>
    <scope>NUCLEOTIDE SEQUENCE [LARGE SCALE GENOMIC DNA]</scope>
    <source>
        <strain evidence="2 3">KIS18-7</strain>
    </source>
</reference>
<dbReference type="OrthoDB" id="9774675at2"/>
<proteinExistence type="predicted"/>
<dbReference type="EMBL" id="RJSG01000002">
    <property type="protein sequence ID" value="RNL79742.1"/>
    <property type="molecule type" value="Genomic_DNA"/>
</dbReference>
<dbReference type="RefSeq" id="WP_123234246.1">
    <property type="nucleotide sequence ID" value="NZ_RJSG01000002.1"/>
</dbReference>
<dbReference type="PANTHER" id="PTHR43734">
    <property type="entry name" value="PHYTOENE DESATURASE"/>
    <property type="match status" value="1"/>
</dbReference>
<dbReference type="AlphaFoldDB" id="A0A3N0DVU3"/>
<evidence type="ECO:0000313" key="2">
    <source>
        <dbReference type="EMBL" id="RNL79742.1"/>
    </source>
</evidence>
<organism evidence="2 3">
    <name type="scientific">Nocardioides marmorisolisilvae</name>
    <dbReference type="NCBI Taxonomy" id="1542737"/>
    <lineage>
        <taxon>Bacteria</taxon>
        <taxon>Bacillati</taxon>
        <taxon>Actinomycetota</taxon>
        <taxon>Actinomycetes</taxon>
        <taxon>Propionibacteriales</taxon>
        <taxon>Nocardioidaceae</taxon>
        <taxon>Nocardioides</taxon>
    </lineage>
</organism>
<dbReference type="Pfam" id="PF01593">
    <property type="entry name" value="Amino_oxidase"/>
    <property type="match status" value="1"/>
</dbReference>
<evidence type="ECO:0000313" key="3">
    <source>
        <dbReference type="Proteomes" id="UP000277094"/>
    </source>
</evidence>
<dbReference type="SUPFAM" id="SSF51905">
    <property type="entry name" value="FAD/NAD(P)-binding domain"/>
    <property type="match status" value="1"/>
</dbReference>
<keyword evidence="3" id="KW-1185">Reference proteome</keyword>